<dbReference type="InterPro" id="IPR036138">
    <property type="entry name" value="PBP_dimer_sf"/>
</dbReference>
<feature type="domain" description="Penicillin-binding protein transpeptidase" evidence="17">
    <location>
        <begin position="263"/>
        <end position="556"/>
    </location>
</feature>
<evidence type="ECO:0000256" key="2">
    <source>
        <dbReference type="ARBA" id="ARBA00022475"/>
    </source>
</evidence>
<dbReference type="GO" id="GO:0008658">
    <property type="term" value="F:penicillin binding"/>
    <property type="evidence" value="ECO:0007669"/>
    <property type="project" value="InterPro"/>
</dbReference>
<dbReference type="InterPro" id="IPR037532">
    <property type="entry name" value="FtsI_transpept"/>
</dbReference>
<evidence type="ECO:0000256" key="8">
    <source>
        <dbReference type="ARBA" id="ARBA00022801"/>
    </source>
</evidence>
<dbReference type="PANTHER" id="PTHR30627:SF1">
    <property type="entry name" value="PEPTIDOGLYCAN D,D-TRANSPEPTIDASE FTSI"/>
    <property type="match status" value="1"/>
</dbReference>
<dbReference type="InterPro" id="IPR050515">
    <property type="entry name" value="Beta-lactam/transpept"/>
</dbReference>
<evidence type="ECO:0000256" key="13">
    <source>
        <dbReference type="ARBA" id="ARBA00023210"/>
    </source>
</evidence>
<dbReference type="GO" id="GO:0006508">
    <property type="term" value="P:proteolysis"/>
    <property type="evidence" value="ECO:0007669"/>
    <property type="project" value="UniProtKB-KW"/>
</dbReference>
<keyword evidence="4 16" id="KW-0132">Cell division</keyword>
<dbReference type="GO" id="GO:0000917">
    <property type="term" value="P:division septum assembly"/>
    <property type="evidence" value="ECO:0007669"/>
    <property type="project" value="UniProtKB-KW"/>
</dbReference>
<dbReference type="Proteomes" id="UP000197535">
    <property type="component" value="Unassembled WGS sequence"/>
</dbReference>
<feature type="transmembrane region" description="Helical" evidence="16">
    <location>
        <begin position="33"/>
        <end position="52"/>
    </location>
</feature>
<keyword evidence="6 16" id="KW-0645">Protease</keyword>
<keyword evidence="11 16" id="KW-1133">Transmembrane helix</keyword>
<evidence type="ECO:0000256" key="5">
    <source>
        <dbReference type="ARBA" id="ARBA00022645"/>
    </source>
</evidence>
<evidence type="ECO:0000256" key="12">
    <source>
        <dbReference type="ARBA" id="ARBA00023136"/>
    </source>
</evidence>
<evidence type="ECO:0000256" key="14">
    <source>
        <dbReference type="ARBA" id="ARBA00023306"/>
    </source>
</evidence>
<keyword evidence="9 16" id="KW-0133">Cell shape</keyword>
<dbReference type="PANTHER" id="PTHR30627">
    <property type="entry name" value="PEPTIDOGLYCAN D,D-TRANSPEPTIDASE"/>
    <property type="match status" value="1"/>
</dbReference>
<feature type="domain" description="Penicillin-binding protein dimerisation" evidence="18">
    <location>
        <begin position="74"/>
        <end position="221"/>
    </location>
</feature>
<keyword evidence="5 16" id="KW-0121">Carboxypeptidase</keyword>
<dbReference type="Pfam" id="PF03717">
    <property type="entry name" value="PBP_dimer"/>
    <property type="match status" value="1"/>
</dbReference>
<evidence type="ECO:0000256" key="10">
    <source>
        <dbReference type="ARBA" id="ARBA00022984"/>
    </source>
</evidence>
<dbReference type="GO" id="GO:0071555">
    <property type="term" value="P:cell wall organization"/>
    <property type="evidence" value="ECO:0007669"/>
    <property type="project" value="UniProtKB-KW"/>
</dbReference>
<evidence type="ECO:0000256" key="11">
    <source>
        <dbReference type="ARBA" id="ARBA00022989"/>
    </source>
</evidence>
<evidence type="ECO:0000259" key="18">
    <source>
        <dbReference type="Pfam" id="PF03717"/>
    </source>
</evidence>
<organism evidence="19 20">
    <name type="scientific">Noviherbaspirillum denitrificans</name>
    <dbReference type="NCBI Taxonomy" id="1968433"/>
    <lineage>
        <taxon>Bacteria</taxon>
        <taxon>Pseudomonadati</taxon>
        <taxon>Pseudomonadota</taxon>
        <taxon>Betaproteobacteria</taxon>
        <taxon>Burkholderiales</taxon>
        <taxon>Oxalobacteraceae</taxon>
        <taxon>Noviherbaspirillum</taxon>
    </lineage>
</organism>
<evidence type="ECO:0000259" key="17">
    <source>
        <dbReference type="Pfam" id="PF00905"/>
    </source>
</evidence>
<gene>
    <name evidence="16" type="primary">ftsI</name>
    <name evidence="19" type="ORF">AYR66_07940</name>
</gene>
<comment type="function">
    <text evidence="16">Catalyzes cross-linking of the peptidoglycan cell wall at the division septum.</text>
</comment>
<dbReference type="GO" id="GO:0043093">
    <property type="term" value="P:FtsZ-dependent cytokinesis"/>
    <property type="evidence" value="ECO:0007669"/>
    <property type="project" value="UniProtKB-UniRule"/>
</dbReference>
<dbReference type="GO" id="GO:0008360">
    <property type="term" value="P:regulation of cell shape"/>
    <property type="evidence" value="ECO:0007669"/>
    <property type="project" value="UniProtKB-KW"/>
</dbReference>
<dbReference type="RefSeq" id="WP_088706358.1">
    <property type="nucleotide sequence ID" value="NZ_LSTO01000001.1"/>
</dbReference>
<keyword evidence="13 16" id="KW-0717">Septation</keyword>
<dbReference type="SUPFAM" id="SSF56519">
    <property type="entry name" value="Penicillin binding protein dimerisation domain"/>
    <property type="match status" value="1"/>
</dbReference>
<dbReference type="EMBL" id="LSTO01000001">
    <property type="protein sequence ID" value="OWW19449.1"/>
    <property type="molecule type" value="Genomic_DNA"/>
</dbReference>
<protein>
    <recommendedName>
        <fullName evidence="16">Peptidoglycan D,D-transpeptidase FtsI</fullName>
        <ecNumber evidence="16">3.4.16.4</ecNumber>
    </recommendedName>
    <alternativeName>
        <fullName evidence="16">Penicillin-binding protein 3</fullName>
        <shortName evidence="16">PBP-3</shortName>
    </alternativeName>
</protein>
<keyword evidence="12 16" id="KW-0472">Membrane</keyword>
<evidence type="ECO:0000313" key="19">
    <source>
        <dbReference type="EMBL" id="OWW19449.1"/>
    </source>
</evidence>
<dbReference type="Gene3D" id="3.40.710.10">
    <property type="entry name" value="DD-peptidase/beta-lactamase superfamily"/>
    <property type="match status" value="1"/>
</dbReference>
<dbReference type="UniPathway" id="UPA00219"/>
<evidence type="ECO:0000313" key="20">
    <source>
        <dbReference type="Proteomes" id="UP000197535"/>
    </source>
</evidence>
<dbReference type="SUPFAM" id="SSF56601">
    <property type="entry name" value="beta-lactamase/transpeptidase-like"/>
    <property type="match status" value="1"/>
</dbReference>
<comment type="similarity">
    <text evidence="16">Belongs to the transpeptidase family. FtsI subfamily.</text>
</comment>
<evidence type="ECO:0000256" key="4">
    <source>
        <dbReference type="ARBA" id="ARBA00022618"/>
    </source>
</evidence>
<evidence type="ECO:0000256" key="9">
    <source>
        <dbReference type="ARBA" id="ARBA00022960"/>
    </source>
</evidence>
<keyword evidence="2 16" id="KW-1003">Cell membrane</keyword>
<evidence type="ECO:0000256" key="1">
    <source>
        <dbReference type="ARBA" id="ARBA00004370"/>
    </source>
</evidence>
<dbReference type="AlphaFoldDB" id="A0A254T9X3"/>
<evidence type="ECO:0000256" key="15">
    <source>
        <dbReference type="ARBA" id="ARBA00023316"/>
    </source>
</evidence>
<dbReference type="Pfam" id="PF00905">
    <property type="entry name" value="Transpeptidase"/>
    <property type="match status" value="1"/>
</dbReference>
<comment type="subcellular location">
    <subcellularLocation>
        <location evidence="16">Cell inner membrane</location>
        <topology evidence="16">Single-pass membrane protein</topology>
    </subcellularLocation>
    <subcellularLocation>
        <location evidence="1">Membrane</location>
    </subcellularLocation>
</comment>
<feature type="active site" description="Acyl-ester intermediate" evidence="16">
    <location>
        <position position="309"/>
    </location>
</feature>
<name>A0A254T9X3_9BURK</name>
<keyword evidence="15 16" id="KW-0961">Cell wall biogenesis/degradation</keyword>
<sequence length="586" mass="63756">MMRTPSRAAAGKGVQFSASPVLALKLPVWRSRLVLFALFAAFAALAGRALWLQGISTEFLQKQGASRYARTLELPATRGKITDRNGQVLASSMPVKAIWAIPEDVLEAPDAKIRELARLLEMDEKELRKKLDSDRTFVYLKRQVEQDVTDKVAALNVPGIGTRREYKRYYPDGDVMAHVVGFTNVEDVGQEGMELAFQKTLAGMNGSRRVIKDRLGRIVEDIESVRLPHDGKDLALSIDRKLQYIAYTHLKEAVDKHKAKAAAMTILDAKTGEVLALVNYPTYNPNDRSKLTGAQLRNRVMTDTFEPGSTMKPFPIALALEKRMITPFTNIQTAPGKLTIGKATIGDAHAHGVLTVQGVLEKSSNVGTAKIALQLPPQDMWDMYTTVGFGQQPKLGFPGAVAGRVRPYKSWKPIEQATMSYGHGISTSLIQVAHAYMIFARDGDIIPLTLQKAGDRPIGQRVISEKTARDVREMLEMAAGPNGTAPKAQVPGYRVAGKTGTAHKLVGGQYANKYVSSFVGFAPVSDPRIIVAVMVDEPSNGFHFGGQVAAPVFSAVTASALRALNVPPDSTVTDIIVPANPVEESM</sequence>
<comment type="pathway">
    <text evidence="16">Cell wall biogenesis; peptidoglycan biosynthesis.</text>
</comment>
<dbReference type="Gene3D" id="3.30.450.330">
    <property type="match status" value="1"/>
</dbReference>
<dbReference type="OrthoDB" id="9789078at2"/>
<dbReference type="InterPro" id="IPR012338">
    <property type="entry name" value="Beta-lactam/transpept-like"/>
</dbReference>
<dbReference type="HAMAP" id="MF_02080">
    <property type="entry name" value="FtsI_transpept"/>
    <property type="match status" value="1"/>
</dbReference>
<accession>A0A254T9X3</accession>
<dbReference type="InterPro" id="IPR001460">
    <property type="entry name" value="PCN-bd_Tpept"/>
</dbReference>
<dbReference type="GO" id="GO:0009002">
    <property type="term" value="F:serine-type D-Ala-D-Ala carboxypeptidase activity"/>
    <property type="evidence" value="ECO:0007669"/>
    <property type="project" value="UniProtKB-UniRule"/>
</dbReference>
<proteinExistence type="inferred from homology"/>
<dbReference type="GO" id="GO:0009252">
    <property type="term" value="P:peptidoglycan biosynthetic process"/>
    <property type="evidence" value="ECO:0007669"/>
    <property type="project" value="UniProtKB-UniRule"/>
</dbReference>
<comment type="catalytic activity">
    <reaction evidence="16">
        <text>Preferential cleavage: (Ac)2-L-Lys-D-Ala-|-D-Ala. Also transpeptidation of peptidyl-alanyl moieties that are N-acyl substituents of D-alanine.</text>
        <dbReference type="EC" id="3.4.16.4"/>
    </reaction>
</comment>
<evidence type="ECO:0000256" key="7">
    <source>
        <dbReference type="ARBA" id="ARBA00022692"/>
    </source>
</evidence>
<dbReference type="EC" id="3.4.16.4" evidence="16"/>
<evidence type="ECO:0000256" key="16">
    <source>
        <dbReference type="HAMAP-Rule" id="MF_02080"/>
    </source>
</evidence>
<comment type="caution">
    <text evidence="19">The sequence shown here is derived from an EMBL/GenBank/DDBJ whole genome shotgun (WGS) entry which is preliminary data.</text>
</comment>
<keyword evidence="20" id="KW-1185">Reference proteome</keyword>
<dbReference type="GO" id="GO:0008955">
    <property type="term" value="F:peptidoglycan glycosyltransferase activity"/>
    <property type="evidence" value="ECO:0007669"/>
    <property type="project" value="InterPro"/>
</dbReference>
<keyword evidence="10 16" id="KW-0573">Peptidoglycan synthesis</keyword>
<keyword evidence="7 16" id="KW-0812">Transmembrane</keyword>
<dbReference type="GO" id="GO:0005886">
    <property type="term" value="C:plasma membrane"/>
    <property type="evidence" value="ECO:0007669"/>
    <property type="project" value="UniProtKB-SubCell"/>
</dbReference>
<evidence type="ECO:0000256" key="3">
    <source>
        <dbReference type="ARBA" id="ARBA00022519"/>
    </source>
</evidence>
<evidence type="ECO:0000256" key="6">
    <source>
        <dbReference type="ARBA" id="ARBA00022670"/>
    </source>
</evidence>
<dbReference type="Gene3D" id="3.90.1310.10">
    <property type="entry name" value="Penicillin-binding protein 2a (Domain 2)"/>
    <property type="match status" value="1"/>
</dbReference>
<keyword evidence="8 16" id="KW-0378">Hydrolase</keyword>
<dbReference type="InterPro" id="IPR005311">
    <property type="entry name" value="PBP_dimer"/>
</dbReference>
<reference evidence="19 20" key="1">
    <citation type="submission" date="2016-02" db="EMBL/GenBank/DDBJ databases">
        <authorList>
            <person name="Wen L."/>
            <person name="He K."/>
            <person name="Yang H."/>
        </authorList>
    </citation>
    <scope>NUCLEOTIDE SEQUENCE [LARGE SCALE GENOMIC DNA]</scope>
    <source>
        <strain evidence="19 20">TSA40</strain>
    </source>
</reference>
<keyword evidence="3 16" id="KW-0997">Cell inner membrane</keyword>
<keyword evidence="14 16" id="KW-0131">Cell cycle</keyword>